<sequence length="324" mass="34962">MQHPEREEVAAFLALHSGGTGGTAGDLEPLTGGAWSSAWAYRAGGEELVIRFGRERSWYEADRMAMAFSGPDLPVPEVREVGATPTGLAYAISVRHHGRFLEDTPVERADAVAPTLTRLLVALYRVPASPGTPVMWHPAGAPVGSWRDFVLGKLMDDPGGRAPGWRAALDADPKLAALSTAVCERVATLIEACPERRDLIHGDLLHGNVLVSPDCRRVQAVLSWKCSVRGDFLYDAAWCSVWGPVFYPGIAAVDPLSGLLQDPDLRADQSALVDAAVRHHCYELQIGLTHLGWSLGTWKQEHLTATTELLAEILERGPLPSTGA</sequence>
<evidence type="ECO:0000313" key="3">
    <source>
        <dbReference type="Proteomes" id="UP000198983"/>
    </source>
</evidence>
<evidence type="ECO:0000313" key="2">
    <source>
        <dbReference type="EMBL" id="SDS19277.1"/>
    </source>
</evidence>
<feature type="domain" description="Aminoglycoside phosphotransferase" evidence="1">
    <location>
        <begin position="27"/>
        <end position="243"/>
    </location>
</feature>
<dbReference type="RefSeq" id="WP_092652463.1">
    <property type="nucleotide sequence ID" value="NZ_LT629732.1"/>
</dbReference>
<dbReference type="AlphaFoldDB" id="A0A1H1Q7M4"/>
<keyword evidence="3" id="KW-1185">Reference proteome</keyword>
<dbReference type="Gene3D" id="3.90.1200.10">
    <property type="match status" value="1"/>
</dbReference>
<dbReference type="SUPFAM" id="SSF56112">
    <property type="entry name" value="Protein kinase-like (PK-like)"/>
    <property type="match status" value="1"/>
</dbReference>
<name>A0A1H1Q7M4_9ACTN</name>
<dbReference type="STRING" id="117157.SAMN04489717_1909"/>
<keyword evidence="2" id="KW-0808">Transferase</keyword>
<dbReference type="Pfam" id="PF01636">
    <property type="entry name" value="APH"/>
    <property type="match status" value="1"/>
</dbReference>
<accession>A0A1H1Q7M4</accession>
<evidence type="ECO:0000259" key="1">
    <source>
        <dbReference type="Pfam" id="PF01636"/>
    </source>
</evidence>
<dbReference type="OrthoDB" id="3806873at2"/>
<reference evidence="2 3" key="1">
    <citation type="submission" date="2016-10" db="EMBL/GenBank/DDBJ databases">
        <authorList>
            <person name="de Groot N.N."/>
        </authorList>
    </citation>
    <scope>NUCLEOTIDE SEQUENCE [LARGE SCALE GENOMIC DNA]</scope>
    <source>
        <strain evidence="2 3">DSM 22024</strain>
    </source>
</reference>
<dbReference type="InterPro" id="IPR002575">
    <property type="entry name" value="Aminoglycoside_PTrfase"/>
</dbReference>
<proteinExistence type="predicted"/>
<organism evidence="2 3">
    <name type="scientific">Actinopolymorpha singaporensis</name>
    <dbReference type="NCBI Taxonomy" id="117157"/>
    <lineage>
        <taxon>Bacteria</taxon>
        <taxon>Bacillati</taxon>
        <taxon>Actinomycetota</taxon>
        <taxon>Actinomycetes</taxon>
        <taxon>Propionibacteriales</taxon>
        <taxon>Actinopolymorphaceae</taxon>
        <taxon>Actinopolymorpha</taxon>
    </lineage>
</organism>
<dbReference type="InterPro" id="IPR011009">
    <property type="entry name" value="Kinase-like_dom_sf"/>
</dbReference>
<dbReference type="EMBL" id="LT629732">
    <property type="protein sequence ID" value="SDS19277.1"/>
    <property type="molecule type" value="Genomic_DNA"/>
</dbReference>
<gene>
    <name evidence="2" type="ORF">SAMN04489717_1909</name>
</gene>
<protein>
    <submittedName>
        <fullName evidence="2">Phosphotransferase enzyme family protein</fullName>
    </submittedName>
</protein>
<dbReference type="Gene3D" id="3.30.200.150">
    <property type="match status" value="1"/>
</dbReference>
<dbReference type="Proteomes" id="UP000198983">
    <property type="component" value="Chromosome I"/>
</dbReference>
<dbReference type="GO" id="GO:0016740">
    <property type="term" value="F:transferase activity"/>
    <property type="evidence" value="ECO:0007669"/>
    <property type="project" value="UniProtKB-KW"/>
</dbReference>